<comment type="subcellular location">
    <subcellularLocation>
        <location evidence="2">Membrane</location>
    </subcellularLocation>
</comment>
<keyword evidence="7" id="KW-0902">Two-component regulatory system</keyword>
<dbReference type="SMART" id="SM00387">
    <property type="entry name" value="HATPase_c"/>
    <property type="match status" value="1"/>
</dbReference>
<dbReference type="InterPro" id="IPR036890">
    <property type="entry name" value="HATPase_C_sf"/>
</dbReference>
<dbReference type="Proteomes" id="UP000823863">
    <property type="component" value="Unassembled WGS sequence"/>
</dbReference>
<keyword evidence="8" id="KW-0812">Transmembrane</keyword>
<keyword evidence="5" id="KW-0808">Transferase</keyword>
<protein>
    <recommendedName>
        <fullName evidence="3">histidine kinase</fullName>
        <ecNumber evidence="3">2.7.13.3</ecNumber>
    </recommendedName>
</protein>
<evidence type="ECO:0000256" key="8">
    <source>
        <dbReference type="SAM" id="Phobius"/>
    </source>
</evidence>
<feature type="domain" description="Histidine kinase" evidence="9">
    <location>
        <begin position="237"/>
        <end position="431"/>
    </location>
</feature>
<keyword evidence="8" id="KW-1133">Transmembrane helix</keyword>
<feature type="transmembrane region" description="Helical" evidence="8">
    <location>
        <begin position="149"/>
        <end position="171"/>
    </location>
</feature>
<evidence type="ECO:0000313" key="11">
    <source>
        <dbReference type="Proteomes" id="UP000823863"/>
    </source>
</evidence>
<dbReference type="InterPro" id="IPR003661">
    <property type="entry name" value="HisK_dim/P_dom"/>
</dbReference>
<dbReference type="SMART" id="SM00388">
    <property type="entry name" value="HisKA"/>
    <property type="match status" value="1"/>
</dbReference>
<dbReference type="EMBL" id="DWWB01000016">
    <property type="protein sequence ID" value="HJC65779.1"/>
    <property type="molecule type" value="Genomic_DNA"/>
</dbReference>
<accession>A0A9D2PST8</accession>
<evidence type="ECO:0000256" key="6">
    <source>
        <dbReference type="ARBA" id="ARBA00022777"/>
    </source>
</evidence>
<dbReference type="InterPro" id="IPR036097">
    <property type="entry name" value="HisK_dim/P_sf"/>
</dbReference>
<evidence type="ECO:0000256" key="2">
    <source>
        <dbReference type="ARBA" id="ARBA00004370"/>
    </source>
</evidence>
<dbReference type="Gene3D" id="3.30.565.10">
    <property type="entry name" value="Histidine kinase-like ATPase, C-terminal domain"/>
    <property type="match status" value="1"/>
</dbReference>
<dbReference type="InterPro" id="IPR005467">
    <property type="entry name" value="His_kinase_dom"/>
</dbReference>
<dbReference type="Gene3D" id="1.10.287.130">
    <property type="match status" value="1"/>
</dbReference>
<comment type="catalytic activity">
    <reaction evidence="1">
        <text>ATP + protein L-histidine = ADP + protein N-phospho-L-histidine.</text>
        <dbReference type="EC" id="2.7.13.3"/>
    </reaction>
</comment>
<dbReference type="EC" id="2.7.13.3" evidence="3"/>
<keyword evidence="4" id="KW-0597">Phosphoprotein</keyword>
<evidence type="ECO:0000256" key="4">
    <source>
        <dbReference type="ARBA" id="ARBA00022553"/>
    </source>
</evidence>
<dbReference type="PANTHER" id="PTHR45453">
    <property type="entry name" value="PHOSPHATE REGULON SENSOR PROTEIN PHOR"/>
    <property type="match status" value="1"/>
</dbReference>
<dbReference type="GO" id="GO:0000155">
    <property type="term" value="F:phosphorelay sensor kinase activity"/>
    <property type="evidence" value="ECO:0007669"/>
    <property type="project" value="InterPro"/>
</dbReference>
<dbReference type="CDD" id="cd00082">
    <property type="entry name" value="HisKA"/>
    <property type="match status" value="1"/>
</dbReference>
<proteinExistence type="predicted"/>
<dbReference type="SUPFAM" id="SSF47384">
    <property type="entry name" value="Homodimeric domain of signal transducing histidine kinase"/>
    <property type="match status" value="1"/>
</dbReference>
<keyword evidence="8" id="KW-0472">Membrane</keyword>
<sequence length="457" mass="51298">MKSLMRIYIRYIVTALVLIVGFVAIQILILSGITLKLYGNNGYTSLRIGTAYELLKQEPQNACDYLEEQGAAFAMLLDQNGNPYWSYELPEELNHPYSISQVASFSRWYLEDYPVSVWGGDLGLLVVGYPKGTVWNYYIHQDMKGLMGVLTYFMISIPITITAAVLILLVCGFRYYRKMRILADAIGQLALGESVHLPESGTMREISSTINQTSDRLSAQRDQLGQRDLARAEWIQGVSHDIRTPLSLILGYADMIEHQLGPADELGKKAGLIRGQSLRIQKLIEDLNLTSRLEYRMQPLRLKEVCPAVVLRRVAADFLNTLPRPEQYPFSIQIHPEFERFCLQADEELLVRAFQNILGNSIRHNPDGCRLSTEAFILENSAVISFQDSGQGLPPTICRYLNEGILPRPDLHLMGLKIVRQIIEASGGTVSSGHDGHEIRICFPLSSAASKAFSSTR</sequence>
<name>A0A9D2PST8_9FIRM</name>
<dbReference type="AlphaFoldDB" id="A0A9D2PST8"/>
<dbReference type="SUPFAM" id="SSF55874">
    <property type="entry name" value="ATPase domain of HSP90 chaperone/DNA topoisomerase II/histidine kinase"/>
    <property type="match status" value="1"/>
</dbReference>
<dbReference type="Pfam" id="PF00512">
    <property type="entry name" value="HisKA"/>
    <property type="match status" value="1"/>
</dbReference>
<dbReference type="GO" id="GO:0016036">
    <property type="term" value="P:cellular response to phosphate starvation"/>
    <property type="evidence" value="ECO:0007669"/>
    <property type="project" value="TreeGrafter"/>
</dbReference>
<dbReference type="GO" id="GO:0004721">
    <property type="term" value="F:phosphoprotein phosphatase activity"/>
    <property type="evidence" value="ECO:0007669"/>
    <property type="project" value="TreeGrafter"/>
</dbReference>
<dbReference type="Pfam" id="PF02518">
    <property type="entry name" value="HATPase_c"/>
    <property type="match status" value="1"/>
</dbReference>
<gene>
    <name evidence="10" type="ORF">H9931_03530</name>
</gene>
<evidence type="ECO:0000256" key="3">
    <source>
        <dbReference type="ARBA" id="ARBA00012438"/>
    </source>
</evidence>
<dbReference type="PROSITE" id="PS50109">
    <property type="entry name" value="HIS_KIN"/>
    <property type="match status" value="1"/>
</dbReference>
<dbReference type="GO" id="GO:0005886">
    <property type="term" value="C:plasma membrane"/>
    <property type="evidence" value="ECO:0007669"/>
    <property type="project" value="TreeGrafter"/>
</dbReference>
<dbReference type="PANTHER" id="PTHR45453:SF1">
    <property type="entry name" value="PHOSPHATE REGULON SENSOR PROTEIN PHOR"/>
    <property type="match status" value="1"/>
</dbReference>
<comment type="caution">
    <text evidence="10">The sequence shown here is derived from an EMBL/GenBank/DDBJ whole genome shotgun (WGS) entry which is preliminary data.</text>
</comment>
<evidence type="ECO:0000256" key="5">
    <source>
        <dbReference type="ARBA" id="ARBA00022679"/>
    </source>
</evidence>
<evidence type="ECO:0000313" key="10">
    <source>
        <dbReference type="EMBL" id="HJC65779.1"/>
    </source>
</evidence>
<evidence type="ECO:0000256" key="1">
    <source>
        <dbReference type="ARBA" id="ARBA00000085"/>
    </source>
</evidence>
<dbReference type="InterPro" id="IPR050351">
    <property type="entry name" value="BphY/WalK/GraS-like"/>
</dbReference>
<feature type="transmembrane region" description="Helical" evidence="8">
    <location>
        <begin position="12"/>
        <end position="35"/>
    </location>
</feature>
<keyword evidence="6 10" id="KW-0418">Kinase</keyword>
<evidence type="ECO:0000259" key="9">
    <source>
        <dbReference type="PROSITE" id="PS50109"/>
    </source>
</evidence>
<organism evidence="10 11">
    <name type="scientific">Candidatus Enterocloster excrementigallinarum</name>
    <dbReference type="NCBI Taxonomy" id="2838558"/>
    <lineage>
        <taxon>Bacteria</taxon>
        <taxon>Bacillati</taxon>
        <taxon>Bacillota</taxon>
        <taxon>Clostridia</taxon>
        <taxon>Lachnospirales</taxon>
        <taxon>Lachnospiraceae</taxon>
        <taxon>Enterocloster</taxon>
    </lineage>
</organism>
<dbReference type="InterPro" id="IPR003594">
    <property type="entry name" value="HATPase_dom"/>
</dbReference>
<reference evidence="10" key="1">
    <citation type="journal article" date="2021" name="PeerJ">
        <title>Extensive microbial diversity within the chicken gut microbiome revealed by metagenomics and culture.</title>
        <authorList>
            <person name="Gilroy R."/>
            <person name="Ravi A."/>
            <person name="Getino M."/>
            <person name="Pursley I."/>
            <person name="Horton D.L."/>
            <person name="Alikhan N.F."/>
            <person name="Baker D."/>
            <person name="Gharbi K."/>
            <person name="Hall N."/>
            <person name="Watson M."/>
            <person name="Adriaenssens E.M."/>
            <person name="Foster-Nyarko E."/>
            <person name="Jarju S."/>
            <person name="Secka A."/>
            <person name="Antonio M."/>
            <person name="Oren A."/>
            <person name="Chaudhuri R.R."/>
            <person name="La Ragione R."/>
            <person name="Hildebrand F."/>
            <person name="Pallen M.J."/>
        </authorList>
    </citation>
    <scope>NUCLEOTIDE SEQUENCE</scope>
    <source>
        <strain evidence="10">CHK198-12963</strain>
    </source>
</reference>
<reference evidence="10" key="2">
    <citation type="submission" date="2021-04" db="EMBL/GenBank/DDBJ databases">
        <authorList>
            <person name="Gilroy R."/>
        </authorList>
    </citation>
    <scope>NUCLEOTIDE SEQUENCE</scope>
    <source>
        <strain evidence="10">CHK198-12963</strain>
    </source>
</reference>
<evidence type="ECO:0000256" key="7">
    <source>
        <dbReference type="ARBA" id="ARBA00023012"/>
    </source>
</evidence>